<dbReference type="AlphaFoldDB" id="A0A147BAE5"/>
<organism evidence="2">
    <name type="scientific">Ixodes ricinus</name>
    <name type="common">Common tick</name>
    <name type="synonym">Acarus ricinus</name>
    <dbReference type="NCBI Taxonomy" id="34613"/>
    <lineage>
        <taxon>Eukaryota</taxon>
        <taxon>Metazoa</taxon>
        <taxon>Ecdysozoa</taxon>
        <taxon>Arthropoda</taxon>
        <taxon>Chelicerata</taxon>
        <taxon>Arachnida</taxon>
        <taxon>Acari</taxon>
        <taxon>Parasitiformes</taxon>
        <taxon>Ixodida</taxon>
        <taxon>Ixodoidea</taxon>
        <taxon>Ixodidae</taxon>
        <taxon>Ixodinae</taxon>
        <taxon>Ixodes</taxon>
    </lineage>
</organism>
<accession>A0A147BAE5</accession>
<dbReference type="EMBL" id="GEGO01007645">
    <property type="protein sequence ID" value="JAR87759.1"/>
    <property type="molecule type" value="Transcribed_RNA"/>
</dbReference>
<keyword evidence="1" id="KW-0732">Signal</keyword>
<evidence type="ECO:0000313" key="2">
    <source>
        <dbReference type="EMBL" id="JAR87759.1"/>
    </source>
</evidence>
<reference evidence="2" key="1">
    <citation type="journal article" date="2018" name="PLoS Negl. Trop. Dis.">
        <title>Sialome diversity of ticks revealed by RNAseq of single tick salivary glands.</title>
        <authorList>
            <person name="Perner J."/>
            <person name="Kropackova S."/>
            <person name="Kopacek P."/>
            <person name="Ribeiro J.M."/>
        </authorList>
    </citation>
    <scope>NUCLEOTIDE SEQUENCE</scope>
    <source>
        <strain evidence="2">Siblings of single egg batch collected in Ceske Budejovice</strain>
        <tissue evidence="2">Salivary glands</tissue>
    </source>
</reference>
<name>A0A147BAE5_IXORI</name>
<feature type="chain" id="PRO_5007541873" evidence="1">
    <location>
        <begin position="23"/>
        <end position="270"/>
    </location>
</feature>
<evidence type="ECO:0000256" key="1">
    <source>
        <dbReference type="SAM" id="SignalP"/>
    </source>
</evidence>
<protein>
    <submittedName>
        <fullName evidence="2">Putative secreted protein</fullName>
    </submittedName>
</protein>
<sequence length="270" mass="29713">MHHRSRSGQTILGLAVAMQVLALIHVDDGHTSQVDQTLQAGCRQHCLFVSVIPGRIIAADLAQHEASLVAKLFLREATLSPDAGTLNDADQFLVATAGVVCDRLHNHLGDAHLPTQGPYQARVGRGFLSQVVVRMIGAETNERLLPFPKTSEPPGVQRSCQTHHTFRVHAVVANWLCTANHEHVVTLFNHFTVERNCVLVLVEDAEAGHSADWLFPSDCKELWPCQQLFFVHQVAGKLHGVEFVQMLFARFAIMADAIRTRSCVLLGTVS</sequence>
<proteinExistence type="predicted"/>
<feature type="signal peptide" evidence="1">
    <location>
        <begin position="1"/>
        <end position="22"/>
    </location>
</feature>